<dbReference type="InterPro" id="IPR001851">
    <property type="entry name" value="ABC_transp_permease"/>
</dbReference>
<feature type="transmembrane region" description="Helical" evidence="9">
    <location>
        <begin position="43"/>
        <end position="60"/>
    </location>
</feature>
<dbReference type="PANTHER" id="PTHR11795:SF445">
    <property type="entry name" value="AMINO ACID ABC TRANSPORTER PERMEASE PROTEIN"/>
    <property type="match status" value="1"/>
</dbReference>
<evidence type="ECO:0000256" key="7">
    <source>
        <dbReference type="ARBA" id="ARBA00023136"/>
    </source>
</evidence>
<dbReference type="InterPro" id="IPR052157">
    <property type="entry name" value="BCAA_transport_permease"/>
</dbReference>
<evidence type="ECO:0000256" key="2">
    <source>
        <dbReference type="ARBA" id="ARBA00022448"/>
    </source>
</evidence>
<comment type="similarity">
    <text evidence="8">Belongs to the binding-protein-dependent transport system permease family. LivHM subfamily.</text>
</comment>
<comment type="caution">
    <text evidence="10">The sequence shown here is derived from an EMBL/GenBank/DDBJ whole genome shotgun (WGS) entry which is preliminary data.</text>
</comment>
<accession>A0A1C1YYE7</accession>
<dbReference type="GO" id="GO:0022857">
    <property type="term" value="F:transmembrane transporter activity"/>
    <property type="evidence" value="ECO:0007669"/>
    <property type="project" value="InterPro"/>
</dbReference>
<comment type="subcellular location">
    <subcellularLocation>
        <location evidence="1">Cell membrane</location>
        <topology evidence="1">Multi-pass membrane protein</topology>
    </subcellularLocation>
</comment>
<dbReference type="CDD" id="cd06582">
    <property type="entry name" value="TM_PBP1_LivH_like"/>
    <property type="match status" value="1"/>
</dbReference>
<proteinExistence type="inferred from homology"/>
<feature type="transmembrane region" description="Helical" evidence="9">
    <location>
        <begin position="96"/>
        <end position="118"/>
    </location>
</feature>
<dbReference type="STRING" id="1480615.AWJ14_13730"/>
<keyword evidence="3" id="KW-1003">Cell membrane</keyword>
<evidence type="ECO:0000256" key="8">
    <source>
        <dbReference type="ARBA" id="ARBA00037998"/>
    </source>
</evidence>
<organism evidence="10 11">
    <name type="scientific">Hoeflea olei</name>
    <dbReference type="NCBI Taxonomy" id="1480615"/>
    <lineage>
        <taxon>Bacteria</taxon>
        <taxon>Pseudomonadati</taxon>
        <taxon>Pseudomonadota</taxon>
        <taxon>Alphaproteobacteria</taxon>
        <taxon>Hyphomicrobiales</taxon>
        <taxon>Rhizobiaceae</taxon>
        <taxon>Hoeflea</taxon>
    </lineage>
</organism>
<protein>
    <submittedName>
        <fullName evidence="10">Branched-chain amino acid ABC transporter permease</fullName>
    </submittedName>
</protein>
<keyword evidence="11" id="KW-1185">Reference proteome</keyword>
<feature type="transmembrane region" description="Helical" evidence="9">
    <location>
        <begin position="6"/>
        <end position="31"/>
    </location>
</feature>
<gene>
    <name evidence="10" type="ORF">AWJ14_13730</name>
</gene>
<name>A0A1C1YYE7_9HYPH</name>
<evidence type="ECO:0000256" key="4">
    <source>
        <dbReference type="ARBA" id="ARBA00022692"/>
    </source>
</evidence>
<evidence type="ECO:0000256" key="6">
    <source>
        <dbReference type="ARBA" id="ARBA00022989"/>
    </source>
</evidence>
<feature type="transmembrane region" description="Helical" evidence="9">
    <location>
        <begin position="138"/>
        <end position="163"/>
    </location>
</feature>
<feature type="transmembrane region" description="Helical" evidence="9">
    <location>
        <begin position="184"/>
        <end position="213"/>
    </location>
</feature>
<evidence type="ECO:0000256" key="1">
    <source>
        <dbReference type="ARBA" id="ARBA00004651"/>
    </source>
</evidence>
<dbReference type="GO" id="GO:0006865">
    <property type="term" value="P:amino acid transport"/>
    <property type="evidence" value="ECO:0007669"/>
    <property type="project" value="UniProtKB-KW"/>
</dbReference>
<keyword evidence="4 9" id="KW-0812">Transmembrane</keyword>
<keyword evidence="6 9" id="KW-1133">Transmembrane helix</keyword>
<dbReference type="Pfam" id="PF02653">
    <property type="entry name" value="BPD_transp_2"/>
    <property type="match status" value="1"/>
</dbReference>
<evidence type="ECO:0000313" key="11">
    <source>
        <dbReference type="Proteomes" id="UP000094795"/>
    </source>
</evidence>
<keyword evidence="7 9" id="KW-0472">Membrane</keyword>
<keyword evidence="5" id="KW-0029">Amino-acid transport</keyword>
<evidence type="ECO:0000256" key="3">
    <source>
        <dbReference type="ARBA" id="ARBA00022475"/>
    </source>
</evidence>
<dbReference type="OrthoDB" id="9807115at2"/>
<evidence type="ECO:0000256" key="9">
    <source>
        <dbReference type="SAM" id="Phobius"/>
    </source>
</evidence>
<reference evidence="10 11" key="1">
    <citation type="submission" date="2015-12" db="EMBL/GenBank/DDBJ databases">
        <authorList>
            <person name="Shamseldin A."/>
            <person name="Moawad H."/>
            <person name="Abd El-Rahim W.M."/>
            <person name="Sadowsky M.J."/>
        </authorList>
    </citation>
    <scope>NUCLEOTIDE SEQUENCE [LARGE SCALE GENOMIC DNA]</scope>
    <source>
        <strain evidence="10 11">JC234</strain>
    </source>
</reference>
<feature type="transmembrane region" description="Helical" evidence="9">
    <location>
        <begin position="66"/>
        <end position="84"/>
    </location>
</feature>
<dbReference type="PANTHER" id="PTHR11795">
    <property type="entry name" value="BRANCHED-CHAIN AMINO ACID TRANSPORT SYSTEM PERMEASE PROTEIN LIVH"/>
    <property type="match status" value="1"/>
</dbReference>
<feature type="transmembrane region" description="Helical" evidence="9">
    <location>
        <begin position="258"/>
        <end position="281"/>
    </location>
</feature>
<evidence type="ECO:0000313" key="10">
    <source>
        <dbReference type="EMBL" id="OCW58430.1"/>
    </source>
</evidence>
<keyword evidence="2" id="KW-0813">Transport</keyword>
<dbReference type="GO" id="GO:0005886">
    <property type="term" value="C:plasma membrane"/>
    <property type="evidence" value="ECO:0007669"/>
    <property type="project" value="UniProtKB-SubCell"/>
</dbReference>
<dbReference type="Proteomes" id="UP000094795">
    <property type="component" value="Unassembled WGS sequence"/>
</dbReference>
<sequence>MTTLLIQALVSGLILGALYGLIGCSLTIIYGTMRIVNFSHGEFVVAGCFAVLMFFSATGLHPLLSIPLVFVAFFLVGMCLYYLFVPRLNRGDDPEVASFLTFYGVSLMAGAILLFFFQADTRSLNYVFTPSVFKIGHVFIPTAHIAALATGIAIIAALTWFLYKTIYGKALRAAIMNRDAIQIVGVNINTLSALAFGLAIAIAASTGVLLALVFPAFGPFSGMDYTLIGFVVIVLGGLGHPIGAIIGGIVFGIAEQVAIVFLPQSLSQAVGFVILIAAITLRPSGLFGKVALR</sequence>
<feature type="transmembrane region" description="Helical" evidence="9">
    <location>
        <begin position="225"/>
        <end position="251"/>
    </location>
</feature>
<evidence type="ECO:0000256" key="5">
    <source>
        <dbReference type="ARBA" id="ARBA00022970"/>
    </source>
</evidence>
<dbReference type="EMBL" id="LQZT01000007">
    <property type="protein sequence ID" value="OCW58430.1"/>
    <property type="molecule type" value="Genomic_DNA"/>
</dbReference>
<dbReference type="AlphaFoldDB" id="A0A1C1YYE7"/>